<dbReference type="InterPro" id="IPR052703">
    <property type="entry name" value="Aromatic_CoA_ox/epox"/>
</dbReference>
<dbReference type="PANTHER" id="PTHR30458">
    <property type="entry name" value="PHENYLACETIC ACID DEGRADATION PROTEIN PAA"/>
    <property type="match status" value="1"/>
</dbReference>
<evidence type="ECO:0000313" key="1">
    <source>
        <dbReference type="EMBL" id="GAA5051815.1"/>
    </source>
</evidence>
<dbReference type="GeneID" id="68615473"/>
<gene>
    <name evidence="1" type="ORF">GCM10025751_27410</name>
</gene>
<dbReference type="EMBL" id="BAABKX010000009">
    <property type="protein sequence ID" value="GAA5051815.1"/>
    <property type="molecule type" value="Genomic_DNA"/>
</dbReference>
<dbReference type="AlphaFoldDB" id="A0AAV3UII6"/>
<protein>
    <recommendedName>
        <fullName evidence="3">Ring-1,2-phenylacetyl-CoA epoxidase subunit PaaC</fullName>
    </recommendedName>
</protein>
<dbReference type="PANTHER" id="PTHR30458:SF0">
    <property type="entry name" value="1,2-PHENYLACETYL-COA EPOXIDASE, SUBUNIT C"/>
    <property type="match status" value="1"/>
</dbReference>
<reference evidence="1 2" key="1">
    <citation type="journal article" date="2019" name="Int. J. Syst. Evol. Microbiol.">
        <title>The Global Catalogue of Microorganisms (GCM) 10K type strain sequencing project: providing services to taxonomists for standard genome sequencing and annotation.</title>
        <authorList>
            <consortium name="The Broad Institute Genomics Platform"/>
            <consortium name="The Broad Institute Genome Sequencing Center for Infectious Disease"/>
            <person name="Wu L."/>
            <person name="Ma J."/>
        </authorList>
    </citation>
    <scope>NUCLEOTIDE SEQUENCE [LARGE SCALE GENOMIC DNA]</scope>
    <source>
        <strain evidence="1 2">JCM 17504</strain>
    </source>
</reference>
<dbReference type="InterPro" id="IPR012347">
    <property type="entry name" value="Ferritin-like"/>
</dbReference>
<sequence length="254" mass="28468">MSEWSTEALEYVQSITDTKLLLSHRYAEWMLAGPSLEDNIGGASAAQDEAGHIRQLMRLLEQQGRDSDWLEGAREPEEFQNAPPLDSSNETWLEYIVAVATTDRAAWYMLESITVDDFNGLVKKIGEDEYFHLDYHDARLTTLAESQPDELQEALEQTLPAVLSFIGPESYTNKQDPLVQNGFVDRSAVELRTAILSHYEDLFNDTAVSIAAIDSTSPSQDDWDSTRRRVGSDAIALSVIESLTGEQNNEFAMQ</sequence>
<dbReference type="GO" id="GO:0010124">
    <property type="term" value="P:phenylacetate catabolic process"/>
    <property type="evidence" value="ECO:0007669"/>
    <property type="project" value="InterPro"/>
</dbReference>
<dbReference type="SUPFAM" id="SSF47240">
    <property type="entry name" value="Ferritin-like"/>
    <property type="match status" value="1"/>
</dbReference>
<dbReference type="Pfam" id="PF05138">
    <property type="entry name" value="PaaA_PaaC"/>
    <property type="match status" value="1"/>
</dbReference>
<dbReference type="InterPro" id="IPR009078">
    <property type="entry name" value="Ferritin-like_SF"/>
</dbReference>
<comment type="caution">
    <text evidence="1">The sequence shown here is derived from an EMBL/GenBank/DDBJ whole genome shotgun (WGS) entry which is preliminary data.</text>
</comment>
<name>A0AAV3UII6_9EURY</name>
<organism evidence="1 2">
    <name type="scientific">Haladaptatus pallidirubidus</name>
    <dbReference type="NCBI Taxonomy" id="1008152"/>
    <lineage>
        <taxon>Archaea</taxon>
        <taxon>Methanobacteriati</taxon>
        <taxon>Methanobacteriota</taxon>
        <taxon>Stenosarchaea group</taxon>
        <taxon>Halobacteria</taxon>
        <taxon>Halobacteriales</taxon>
        <taxon>Haladaptataceae</taxon>
        <taxon>Haladaptatus</taxon>
    </lineage>
</organism>
<proteinExistence type="predicted"/>
<keyword evidence="2" id="KW-1185">Reference proteome</keyword>
<dbReference type="RefSeq" id="WP_227777357.1">
    <property type="nucleotide sequence ID" value="NZ_BAABKX010000009.1"/>
</dbReference>
<evidence type="ECO:0000313" key="2">
    <source>
        <dbReference type="Proteomes" id="UP001501729"/>
    </source>
</evidence>
<accession>A0AAV3UII6</accession>
<dbReference type="GO" id="GO:0005829">
    <property type="term" value="C:cytosol"/>
    <property type="evidence" value="ECO:0007669"/>
    <property type="project" value="TreeGrafter"/>
</dbReference>
<dbReference type="Gene3D" id="1.20.1260.10">
    <property type="match status" value="1"/>
</dbReference>
<dbReference type="InterPro" id="IPR007814">
    <property type="entry name" value="PaaA_PaaC"/>
</dbReference>
<dbReference type="Proteomes" id="UP001501729">
    <property type="component" value="Unassembled WGS sequence"/>
</dbReference>
<evidence type="ECO:0008006" key="3">
    <source>
        <dbReference type="Google" id="ProtNLM"/>
    </source>
</evidence>